<gene>
    <name evidence="2" type="ORF">F0562_007915</name>
</gene>
<accession>A0A5J5A4F2</accession>
<dbReference type="Proteomes" id="UP000325577">
    <property type="component" value="Linkage Group LG3"/>
</dbReference>
<proteinExistence type="predicted"/>
<sequence length="162" mass="18178">MSSAILLSTPTPLRLTLKIEIDSEHADPAETVRRLMEIDCELIRVQGRERITPLHYVAGIEEFSDLLAVFLCACPASIEDLTVRDSLSLKMDESSRQVDENGMDESSESLRQAVQNGMDESLSQAAQNGNIDALYAWIRKDPNVLEKMDEIPFVDTPLHDEF</sequence>
<evidence type="ECO:0000313" key="2">
    <source>
        <dbReference type="EMBL" id="KAA8525985.1"/>
    </source>
</evidence>
<protein>
    <recommendedName>
        <fullName evidence="4">Ankyrin repeat protein</fullName>
    </recommendedName>
</protein>
<feature type="region of interest" description="Disordered" evidence="1">
    <location>
        <begin position="93"/>
        <end position="113"/>
    </location>
</feature>
<keyword evidence="3" id="KW-1185">Reference proteome</keyword>
<dbReference type="OrthoDB" id="674805at2759"/>
<evidence type="ECO:0000313" key="3">
    <source>
        <dbReference type="Proteomes" id="UP000325577"/>
    </source>
</evidence>
<dbReference type="PANTHER" id="PTHR24128:SF24">
    <property type="entry name" value="ANKYRIN REPEAT PROTEIN"/>
    <property type="match status" value="1"/>
</dbReference>
<reference evidence="2 3" key="1">
    <citation type="submission" date="2019-09" db="EMBL/GenBank/DDBJ databases">
        <title>A chromosome-level genome assembly of the Chinese tupelo Nyssa sinensis.</title>
        <authorList>
            <person name="Yang X."/>
            <person name="Kang M."/>
            <person name="Yang Y."/>
            <person name="Xiong H."/>
            <person name="Wang M."/>
            <person name="Zhang Z."/>
            <person name="Wang Z."/>
            <person name="Wu H."/>
            <person name="Ma T."/>
            <person name="Liu J."/>
            <person name="Xi Z."/>
        </authorList>
    </citation>
    <scope>NUCLEOTIDE SEQUENCE [LARGE SCALE GENOMIC DNA]</scope>
    <source>
        <strain evidence="2">J267</strain>
        <tissue evidence="2">Leaf</tissue>
    </source>
</reference>
<dbReference type="AlphaFoldDB" id="A0A5J5A4F2"/>
<name>A0A5J5A4F2_9ASTE</name>
<dbReference type="PANTHER" id="PTHR24128">
    <property type="entry name" value="HOMEOBOX PROTEIN WARIAI"/>
    <property type="match status" value="1"/>
</dbReference>
<dbReference type="EMBL" id="CM018046">
    <property type="protein sequence ID" value="KAA8525985.1"/>
    <property type="molecule type" value="Genomic_DNA"/>
</dbReference>
<evidence type="ECO:0000256" key="1">
    <source>
        <dbReference type="SAM" id="MobiDB-lite"/>
    </source>
</evidence>
<organism evidence="2 3">
    <name type="scientific">Nyssa sinensis</name>
    <dbReference type="NCBI Taxonomy" id="561372"/>
    <lineage>
        <taxon>Eukaryota</taxon>
        <taxon>Viridiplantae</taxon>
        <taxon>Streptophyta</taxon>
        <taxon>Embryophyta</taxon>
        <taxon>Tracheophyta</taxon>
        <taxon>Spermatophyta</taxon>
        <taxon>Magnoliopsida</taxon>
        <taxon>eudicotyledons</taxon>
        <taxon>Gunneridae</taxon>
        <taxon>Pentapetalae</taxon>
        <taxon>asterids</taxon>
        <taxon>Cornales</taxon>
        <taxon>Nyssaceae</taxon>
        <taxon>Nyssa</taxon>
    </lineage>
</organism>
<evidence type="ECO:0008006" key="4">
    <source>
        <dbReference type="Google" id="ProtNLM"/>
    </source>
</evidence>